<dbReference type="Proteomes" id="UP001642464">
    <property type="component" value="Unassembled WGS sequence"/>
</dbReference>
<dbReference type="InterPro" id="IPR043136">
    <property type="entry name" value="B30.2/SPRY_sf"/>
</dbReference>
<evidence type="ECO:0000259" key="2">
    <source>
        <dbReference type="Pfam" id="PF07177"/>
    </source>
</evidence>
<feature type="domain" description="NHR" evidence="2">
    <location>
        <begin position="473"/>
        <end position="606"/>
    </location>
</feature>
<reference evidence="3 4" key="1">
    <citation type="submission" date="2024-02" db="EMBL/GenBank/DDBJ databases">
        <authorList>
            <person name="Chen Y."/>
            <person name="Shah S."/>
            <person name="Dougan E. K."/>
            <person name="Thang M."/>
            <person name="Chan C."/>
        </authorList>
    </citation>
    <scope>NUCLEOTIDE SEQUENCE [LARGE SCALE GENOMIC DNA]</scope>
</reference>
<dbReference type="PANTHER" id="PTHR12429">
    <property type="entry name" value="NEURALIZED"/>
    <property type="match status" value="1"/>
</dbReference>
<feature type="non-terminal residue" evidence="3">
    <location>
        <position position="1"/>
    </location>
</feature>
<dbReference type="Gene3D" id="2.60.120.920">
    <property type="match status" value="1"/>
</dbReference>
<dbReference type="InterPro" id="IPR006573">
    <property type="entry name" value="NHR_dom"/>
</dbReference>
<gene>
    <name evidence="3" type="ORF">SCF082_LOCUS40178</name>
</gene>
<dbReference type="Pfam" id="PF07177">
    <property type="entry name" value="Neuralized"/>
    <property type="match status" value="1"/>
</dbReference>
<name>A0ABP0Q9R1_9DINO</name>
<organism evidence="3 4">
    <name type="scientific">Durusdinium trenchii</name>
    <dbReference type="NCBI Taxonomy" id="1381693"/>
    <lineage>
        <taxon>Eukaryota</taxon>
        <taxon>Sar</taxon>
        <taxon>Alveolata</taxon>
        <taxon>Dinophyceae</taxon>
        <taxon>Suessiales</taxon>
        <taxon>Symbiodiniaceae</taxon>
        <taxon>Durusdinium</taxon>
    </lineage>
</organism>
<proteinExistence type="predicted"/>
<evidence type="ECO:0000256" key="1">
    <source>
        <dbReference type="SAM" id="MobiDB-lite"/>
    </source>
</evidence>
<protein>
    <recommendedName>
        <fullName evidence="2">NHR domain-containing protein</fullName>
    </recommendedName>
</protein>
<evidence type="ECO:0000313" key="3">
    <source>
        <dbReference type="EMBL" id="CAK9084729.1"/>
    </source>
</evidence>
<accession>A0ABP0Q9R1</accession>
<evidence type="ECO:0000313" key="4">
    <source>
        <dbReference type="Proteomes" id="UP001642464"/>
    </source>
</evidence>
<feature type="region of interest" description="Disordered" evidence="1">
    <location>
        <begin position="129"/>
        <end position="213"/>
    </location>
</feature>
<feature type="compositionally biased region" description="Acidic residues" evidence="1">
    <location>
        <begin position="318"/>
        <end position="337"/>
    </location>
</feature>
<comment type="caution">
    <text evidence="3">The sequence shown here is derived from an EMBL/GenBank/DDBJ whole genome shotgun (WGS) entry which is preliminary data.</text>
</comment>
<dbReference type="InterPro" id="IPR037962">
    <property type="entry name" value="Neuralized"/>
</dbReference>
<dbReference type="EMBL" id="CAXAMM010039211">
    <property type="protein sequence ID" value="CAK9084729.1"/>
    <property type="molecule type" value="Genomic_DNA"/>
</dbReference>
<dbReference type="PANTHER" id="PTHR12429:SF8">
    <property type="entry name" value="NEURALIZED-LIKE PROTEIN 2"/>
    <property type="match status" value="1"/>
</dbReference>
<sequence>PTSPDSKGAQPSFAQWTVRRGLTNLTAWSKAAGDNLDTEDYVSEEEDQPYVDLVANRSADADLPGLDAFFPALFAAADGVVLCNSHDFERDAWCRLYLSLAYSFLPCGRLIYEVKRDLVHITRAARAQRRASQQNVVNEAVAPDAPDLPGSMQLVEAGDGEDNGPTSNETPEQSKPTSAEQPQETNAVRETTPPMAQSSPGEESCQSQLNEEELERKGTFEDLDFLEDCLEGFLDDAQALSYEKLLPVPTDWDNVLVEQEMDMGRIQRLTSVCMDTPSLPTDTGYRRLPLVYGERKALVCSLAGPKRNARSKVKTTQEEESSSESELEAEETSEASDQELPLVPYTEVIEETEEDQMLQLYLNRPEKEAEATKSLSLGTTLNSFFKAKSAPARSLQPPPTKLTMMSAPPVLRFHETFISRAVKTDIRRRVAERICETTTFLRTSSVGSGGLALVSKPLEVRDNVCPDAPNAYGVTFDVVVEEVDAQKHRDGLAIGFTAEAPDTWPYHRKAIPQTALEMPRSCLVGYSGRWVAPGQRELVQGAYNPAALKRGDVLTAVIAGAPASLMRILVNGKVVAQKPLSFTGLDPAKPLWGLIDIEGSCVKVRLGASLLN</sequence>
<feature type="compositionally biased region" description="Polar residues" evidence="1">
    <location>
        <begin position="164"/>
        <end position="209"/>
    </location>
</feature>
<keyword evidence="4" id="KW-1185">Reference proteome</keyword>
<feature type="region of interest" description="Disordered" evidence="1">
    <location>
        <begin position="308"/>
        <end position="342"/>
    </location>
</feature>